<name>A0ABR4BAX3_9LECA</name>
<accession>A0ABR4BAX3</accession>
<feature type="compositionally biased region" description="Polar residues" evidence="1">
    <location>
        <begin position="21"/>
        <end position="48"/>
    </location>
</feature>
<keyword evidence="3" id="KW-1185">Reference proteome</keyword>
<sequence>MDRTPIRIRGKKKVPARATGARQSTKSMLSSDPKTKNPWSDKSGSSTPAAKLPRQVTPKLQLAKYSSRLELLLTELLETIFFYCVNISLPQASPAIGHKLASTHVKSRLVLGTLSGLDSVDHSIIPWSITPRELGDAQSAILRQKWMTLPFLRRLIPDFIVKTIVREFSLRKLQWMGEGPVVSQESEPIIRKYLEDNALRFDHTSRTELPAFWEVSWPVEGYPDGMLMGIGLRDGLVTFSSFGDRREDSETYWDFIETRRILSSPLGHGCQIPEKLLHGPWTDEKCEFLEIAIRGNAQVDWVASTSGEVAEKGLMQAIEEHNARATRALLARVGSGLQPRDNTTTLFPREPRPNADGQWVSEPHLIYREDPISRGVGIIPQQKHLRKAVLEEGCPRGVVEALLEAAETDFDFDDGDVLQWITWEMRQGNQDAEWLREYVSPD</sequence>
<dbReference type="Proteomes" id="UP001590951">
    <property type="component" value="Unassembled WGS sequence"/>
</dbReference>
<feature type="compositionally biased region" description="Basic residues" evidence="1">
    <location>
        <begin position="1"/>
        <end position="15"/>
    </location>
</feature>
<proteinExistence type="predicted"/>
<comment type="caution">
    <text evidence="2">The sequence shown here is derived from an EMBL/GenBank/DDBJ whole genome shotgun (WGS) entry which is preliminary data.</text>
</comment>
<organism evidence="2 3">
    <name type="scientific">Lepraria finkii</name>
    <dbReference type="NCBI Taxonomy" id="1340010"/>
    <lineage>
        <taxon>Eukaryota</taxon>
        <taxon>Fungi</taxon>
        <taxon>Dikarya</taxon>
        <taxon>Ascomycota</taxon>
        <taxon>Pezizomycotina</taxon>
        <taxon>Lecanoromycetes</taxon>
        <taxon>OSLEUM clade</taxon>
        <taxon>Lecanoromycetidae</taxon>
        <taxon>Lecanorales</taxon>
        <taxon>Lecanorineae</taxon>
        <taxon>Stereocaulaceae</taxon>
        <taxon>Lepraria</taxon>
    </lineage>
</organism>
<evidence type="ECO:0000313" key="3">
    <source>
        <dbReference type="Proteomes" id="UP001590951"/>
    </source>
</evidence>
<protein>
    <submittedName>
        <fullName evidence="2">Uncharacterized protein</fullName>
    </submittedName>
</protein>
<evidence type="ECO:0000313" key="2">
    <source>
        <dbReference type="EMBL" id="KAL2055012.1"/>
    </source>
</evidence>
<feature type="region of interest" description="Disordered" evidence="1">
    <location>
        <begin position="1"/>
        <end position="53"/>
    </location>
</feature>
<gene>
    <name evidence="2" type="ORF">ABVK25_004834</name>
</gene>
<dbReference type="EMBL" id="JBHFEH010000013">
    <property type="protein sequence ID" value="KAL2055012.1"/>
    <property type="molecule type" value="Genomic_DNA"/>
</dbReference>
<evidence type="ECO:0000256" key="1">
    <source>
        <dbReference type="SAM" id="MobiDB-lite"/>
    </source>
</evidence>
<reference evidence="2 3" key="1">
    <citation type="submission" date="2024-09" db="EMBL/GenBank/DDBJ databases">
        <title>Rethinking Asexuality: The Enigmatic Case of Functional Sexual Genes in Lepraria (Stereocaulaceae).</title>
        <authorList>
            <person name="Doellman M."/>
            <person name="Sun Y."/>
            <person name="Barcenas-Pena A."/>
            <person name="Lumbsch H.T."/>
            <person name="Grewe F."/>
        </authorList>
    </citation>
    <scope>NUCLEOTIDE SEQUENCE [LARGE SCALE GENOMIC DNA]</scope>
    <source>
        <strain evidence="2 3">Grewe 0041</strain>
    </source>
</reference>